<name>A0A0E0KF40_ORYPU</name>
<reference evidence="1" key="1">
    <citation type="submission" date="2015-04" db="UniProtKB">
        <authorList>
            <consortium name="EnsemblPlants"/>
        </authorList>
    </citation>
    <scope>IDENTIFICATION</scope>
</reference>
<proteinExistence type="predicted"/>
<organism evidence="1">
    <name type="scientific">Oryza punctata</name>
    <name type="common">Red rice</name>
    <dbReference type="NCBI Taxonomy" id="4537"/>
    <lineage>
        <taxon>Eukaryota</taxon>
        <taxon>Viridiplantae</taxon>
        <taxon>Streptophyta</taxon>
        <taxon>Embryophyta</taxon>
        <taxon>Tracheophyta</taxon>
        <taxon>Spermatophyta</taxon>
        <taxon>Magnoliopsida</taxon>
        <taxon>Liliopsida</taxon>
        <taxon>Poales</taxon>
        <taxon>Poaceae</taxon>
        <taxon>BOP clade</taxon>
        <taxon>Oryzoideae</taxon>
        <taxon>Oryzeae</taxon>
        <taxon>Oryzinae</taxon>
        <taxon>Oryza</taxon>
    </lineage>
</organism>
<keyword evidence="2" id="KW-1185">Reference proteome</keyword>
<dbReference type="HOGENOM" id="CLU_093303_0_0_1"/>
<dbReference type="OMA" id="EFHFLTC"/>
<accession>A0A0E0KF40</accession>
<reference evidence="1" key="2">
    <citation type="submission" date="2018-05" db="EMBL/GenBank/DDBJ databases">
        <title>OpunRS2 (Oryza punctata Reference Sequence Version 2).</title>
        <authorList>
            <person name="Zhang J."/>
            <person name="Kudrna D."/>
            <person name="Lee S."/>
            <person name="Talag J."/>
            <person name="Welchert J."/>
            <person name="Wing R.A."/>
        </authorList>
    </citation>
    <scope>NUCLEOTIDE SEQUENCE [LARGE SCALE GENOMIC DNA]</scope>
</reference>
<dbReference type="Gramene" id="OPUNC03G20410.1">
    <property type="protein sequence ID" value="OPUNC03G20410.1"/>
    <property type="gene ID" value="OPUNC03G20410"/>
</dbReference>
<dbReference type="Proteomes" id="UP000026962">
    <property type="component" value="Chromosome 3"/>
</dbReference>
<evidence type="ECO:0000313" key="2">
    <source>
        <dbReference type="Proteomes" id="UP000026962"/>
    </source>
</evidence>
<protein>
    <submittedName>
        <fullName evidence="1">Uncharacterized protein</fullName>
    </submittedName>
</protein>
<dbReference type="AlphaFoldDB" id="A0A0E0KF40"/>
<sequence>MAIPVAEQPEQPVQAAAVDWMGRLQVTAEALRDIGALVAAVTTYIQVTRTALDEATRLIAEDARAAEILDADVLASLAHAGQAPIPDATVDAAAKLLASVSSGAPLLPGAIRAAGDLISTVFEIEIDDQAAAAAAAAPTGLLSEAIRDLSIAFGLGGVQANVEFHFLTCAPYLHVRGGDLTDLTWFSWSQQTKRAKKFATEAAARLNAAAWEAMDAAERVRSHCLVQSPERNDHMAELEMNLLMATRYANKALGAVDIVRDAVESMDQTLHHAIANAHIPIQPVWL</sequence>
<dbReference type="EnsemblPlants" id="OPUNC03G20410.1">
    <property type="protein sequence ID" value="OPUNC03G20410.1"/>
    <property type="gene ID" value="OPUNC03G20410"/>
</dbReference>
<evidence type="ECO:0000313" key="1">
    <source>
        <dbReference type="EnsemblPlants" id="OPUNC03G20410.1"/>
    </source>
</evidence>